<proteinExistence type="predicted"/>
<protein>
    <submittedName>
        <fullName evidence="1">Uncharacterized protein</fullName>
    </submittedName>
</protein>
<dbReference type="EMBL" id="FOXR01000008">
    <property type="protein sequence ID" value="SFP97493.1"/>
    <property type="molecule type" value="Genomic_DNA"/>
</dbReference>
<organism evidence="1 2">
    <name type="scientific">Caldicoprobacter faecalis</name>
    <dbReference type="NCBI Taxonomy" id="937334"/>
    <lineage>
        <taxon>Bacteria</taxon>
        <taxon>Bacillati</taxon>
        <taxon>Bacillota</taxon>
        <taxon>Clostridia</taxon>
        <taxon>Caldicoprobacterales</taxon>
        <taxon>Caldicoprobacteraceae</taxon>
        <taxon>Caldicoprobacter</taxon>
    </lineage>
</organism>
<evidence type="ECO:0000313" key="2">
    <source>
        <dbReference type="Proteomes" id="UP000198577"/>
    </source>
</evidence>
<dbReference type="STRING" id="937334.SAMN05444406_10822"/>
<name>A0A1I5UQD3_9FIRM</name>
<gene>
    <name evidence="1" type="ORF">SAMN05444406_10822</name>
</gene>
<dbReference type="RefSeq" id="WP_143094054.1">
    <property type="nucleotide sequence ID" value="NZ_FOXR01000008.1"/>
</dbReference>
<reference evidence="1 2" key="1">
    <citation type="submission" date="2016-10" db="EMBL/GenBank/DDBJ databases">
        <authorList>
            <person name="de Groot N.N."/>
        </authorList>
    </citation>
    <scope>NUCLEOTIDE SEQUENCE [LARGE SCALE GENOMIC DNA]</scope>
    <source>
        <strain evidence="1 2">DSM 20678</strain>
    </source>
</reference>
<sequence>MPGKVKCVVCGYPTDEDLVAQCPGCNSYVCDECADLYDGYCQNCFNKAKEEY</sequence>
<dbReference type="AlphaFoldDB" id="A0A1I5UQD3"/>
<dbReference type="Proteomes" id="UP000198577">
    <property type="component" value="Unassembled WGS sequence"/>
</dbReference>
<keyword evidence="2" id="KW-1185">Reference proteome</keyword>
<accession>A0A1I5UQD3</accession>
<evidence type="ECO:0000313" key="1">
    <source>
        <dbReference type="EMBL" id="SFP97493.1"/>
    </source>
</evidence>